<evidence type="ECO:0000313" key="2">
    <source>
        <dbReference type="EMBL" id="UPK68084.1"/>
    </source>
</evidence>
<sequence length="239" mass="27495">MKKHAILRRLHHWYREREFWGFKNKPVEQIFSDIYKNNTWGGPSGEFYSGDGTYSPNIHLYINKVVEIINANNIKSVLDIGCGDFAVMSQVVDKVDVNYTGGDVVKDLIDRNRQWFEGPKTKFIQLNAIEDELPKADLVMIRQVLQHLSNGQILKILPKLSKFRYVLITEHVVVGDDAVPNYDKIPGPHIRSRSSSGVYIDLPPFNMKNAKVVLETREDETFKGKIYPAVLRTHLIENK</sequence>
<dbReference type="SUPFAM" id="SSF53335">
    <property type="entry name" value="S-adenosyl-L-methionine-dependent methyltransferases"/>
    <property type="match status" value="1"/>
</dbReference>
<reference evidence="2 3" key="1">
    <citation type="submission" date="2022-04" db="EMBL/GenBank/DDBJ databases">
        <title>The arsenic-methylating capacity of Chitinophaga filiformis YT5 during chitin decomposition.</title>
        <authorList>
            <person name="Chen G."/>
            <person name="Liang Y."/>
        </authorList>
    </citation>
    <scope>NUCLEOTIDE SEQUENCE [LARGE SCALE GENOMIC DNA]</scope>
    <source>
        <strain evidence="2 3">YT5</strain>
    </source>
</reference>
<dbReference type="Proteomes" id="UP000830198">
    <property type="component" value="Chromosome"/>
</dbReference>
<accession>A0ABY4HYJ2</accession>
<protein>
    <submittedName>
        <fullName evidence="2">Class I SAM-dependent methyltransferase</fullName>
    </submittedName>
</protein>
<gene>
    <name evidence="2" type="ORF">MYF79_24330</name>
</gene>
<dbReference type="InterPro" id="IPR029063">
    <property type="entry name" value="SAM-dependent_MTases_sf"/>
</dbReference>
<proteinExistence type="predicted"/>
<name>A0ABY4HYJ2_CHIFI</name>
<keyword evidence="3" id="KW-1185">Reference proteome</keyword>
<evidence type="ECO:0000259" key="1">
    <source>
        <dbReference type="Pfam" id="PF13649"/>
    </source>
</evidence>
<organism evidence="2 3">
    <name type="scientific">Chitinophaga filiformis</name>
    <name type="common">Myxococcus filiformis</name>
    <name type="synonym">Flexibacter filiformis</name>
    <dbReference type="NCBI Taxonomy" id="104663"/>
    <lineage>
        <taxon>Bacteria</taxon>
        <taxon>Pseudomonadati</taxon>
        <taxon>Bacteroidota</taxon>
        <taxon>Chitinophagia</taxon>
        <taxon>Chitinophagales</taxon>
        <taxon>Chitinophagaceae</taxon>
        <taxon>Chitinophaga</taxon>
    </lineage>
</organism>
<dbReference type="GO" id="GO:0008168">
    <property type="term" value="F:methyltransferase activity"/>
    <property type="evidence" value="ECO:0007669"/>
    <property type="project" value="UniProtKB-KW"/>
</dbReference>
<dbReference type="InterPro" id="IPR041698">
    <property type="entry name" value="Methyltransf_25"/>
</dbReference>
<dbReference type="RefSeq" id="WP_247810425.1">
    <property type="nucleotide sequence ID" value="NZ_CP095855.1"/>
</dbReference>
<dbReference type="Gene3D" id="3.40.50.150">
    <property type="entry name" value="Vaccinia Virus protein VP39"/>
    <property type="match status" value="1"/>
</dbReference>
<keyword evidence="2" id="KW-0489">Methyltransferase</keyword>
<dbReference type="GO" id="GO:0032259">
    <property type="term" value="P:methylation"/>
    <property type="evidence" value="ECO:0007669"/>
    <property type="project" value="UniProtKB-KW"/>
</dbReference>
<evidence type="ECO:0000313" key="3">
    <source>
        <dbReference type="Proteomes" id="UP000830198"/>
    </source>
</evidence>
<dbReference type="Pfam" id="PF13649">
    <property type="entry name" value="Methyltransf_25"/>
    <property type="match status" value="1"/>
</dbReference>
<keyword evidence="2" id="KW-0808">Transferase</keyword>
<dbReference type="EMBL" id="CP095855">
    <property type="protein sequence ID" value="UPK68084.1"/>
    <property type="molecule type" value="Genomic_DNA"/>
</dbReference>
<feature type="domain" description="Methyltransferase" evidence="1">
    <location>
        <begin position="77"/>
        <end position="160"/>
    </location>
</feature>